<feature type="domain" description="Pycsar effector protein" evidence="9">
    <location>
        <begin position="26"/>
        <end position="170"/>
    </location>
</feature>
<feature type="transmembrane region" description="Helical" evidence="8">
    <location>
        <begin position="41"/>
        <end position="59"/>
    </location>
</feature>
<keyword evidence="2" id="KW-1003">Cell membrane</keyword>
<evidence type="ECO:0000256" key="6">
    <source>
        <dbReference type="ARBA" id="ARBA00023118"/>
    </source>
</evidence>
<evidence type="ECO:0000313" key="10">
    <source>
        <dbReference type="EMBL" id="URN18562.1"/>
    </source>
</evidence>
<organism evidence="10 11">
    <name type="scientific">Streptomyces sudanensis</name>
    <dbReference type="NCBI Taxonomy" id="436397"/>
    <lineage>
        <taxon>Bacteria</taxon>
        <taxon>Bacillati</taxon>
        <taxon>Actinomycetota</taxon>
        <taxon>Actinomycetes</taxon>
        <taxon>Kitasatosporales</taxon>
        <taxon>Streptomycetaceae</taxon>
        <taxon>Streptomyces</taxon>
    </lineage>
</organism>
<evidence type="ECO:0000256" key="1">
    <source>
        <dbReference type="ARBA" id="ARBA00004236"/>
    </source>
</evidence>
<feature type="transmembrane region" description="Helical" evidence="8">
    <location>
        <begin position="71"/>
        <end position="91"/>
    </location>
</feature>
<proteinExistence type="predicted"/>
<evidence type="ECO:0000313" key="11">
    <source>
        <dbReference type="Proteomes" id="UP001056383"/>
    </source>
</evidence>
<protein>
    <recommendedName>
        <fullName evidence="9">Pycsar effector protein domain-containing protein</fullName>
    </recommendedName>
</protein>
<reference evidence="10" key="1">
    <citation type="submission" date="2022-04" db="EMBL/GenBank/DDBJ databases">
        <title>Systematic whole-genome sequencing reveals an unexpected diversity among actinomycetoma pathogens and provides insights into their antibacterial susceptibilities.</title>
        <authorList>
            <person name="Watson A.K."/>
            <person name="Kepplinger B."/>
            <person name="Bakhiet S.M."/>
            <person name="Mhmoud N.A."/>
            <person name="Chapman J."/>
            <person name="Allenby N."/>
            <person name="Mickiewicz K."/>
            <person name="Goodfellow M."/>
            <person name="Fahal A.H."/>
            <person name="Errington J."/>
        </authorList>
    </citation>
    <scope>NUCLEOTIDE SEQUENCE</scope>
    <source>
        <strain evidence="10">SD 504</strain>
    </source>
</reference>
<feature type="transmembrane region" description="Helical" evidence="8">
    <location>
        <begin position="149"/>
        <end position="174"/>
    </location>
</feature>
<evidence type="ECO:0000256" key="8">
    <source>
        <dbReference type="SAM" id="Phobius"/>
    </source>
</evidence>
<keyword evidence="3 8" id="KW-0812">Transmembrane</keyword>
<comment type="subcellular location">
    <subcellularLocation>
        <location evidence="1">Cell membrane</location>
    </subcellularLocation>
</comment>
<dbReference type="Proteomes" id="UP001056383">
    <property type="component" value="Chromosome"/>
</dbReference>
<dbReference type="Pfam" id="PF18967">
    <property type="entry name" value="PycTM"/>
    <property type="match status" value="1"/>
</dbReference>
<evidence type="ECO:0000259" key="9">
    <source>
        <dbReference type="Pfam" id="PF18967"/>
    </source>
</evidence>
<keyword evidence="7 8" id="KW-0472">Membrane</keyword>
<accession>A0ABY4TII1</accession>
<evidence type="ECO:0000256" key="7">
    <source>
        <dbReference type="ARBA" id="ARBA00023136"/>
    </source>
</evidence>
<keyword evidence="5 8" id="KW-1133">Transmembrane helix</keyword>
<keyword evidence="6" id="KW-0051">Antiviral defense</keyword>
<evidence type="ECO:0000256" key="4">
    <source>
        <dbReference type="ARBA" id="ARBA00022741"/>
    </source>
</evidence>
<evidence type="ECO:0000256" key="2">
    <source>
        <dbReference type="ARBA" id="ARBA00022475"/>
    </source>
</evidence>
<evidence type="ECO:0000256" key="5">
    <source>
        <dbReference type="ARBA" id="ARBA00022989"/>
    </source>
</evidence>
<dbReference type="InterPro" id="IPR043760">
    <property type="entry name" value="PycTM_dom"/>
</dbReference>
<dbReference type="EMBL" id="CP095474">
    <property type="protein sequence ID" value="URN18562.1"/>
    <property type="molecule type" value="Genomic_DNA"/>
</dbReference>
<keyword evidence="4" id="KW-0547">Nucleotide-binding</keyword>
<evidence type="ECO:0000256" key="3">
    <source>
        <dbReference type="ARBA" id="ARBA00022692"/>
    </source>
</evidence>
<dbReference type="RefSeq" id="WP_010471371.1">
    <property type="nucleotide sequence ID" value="NZ_CP095474.1"/>
</dbReference>
<sequence>MGAFVERAAGNSAAEGLEKVQRLQCATAVLVVELQRADGKATAVCGAAGGFLTASVALLGGLEEKPWGSSAALFLASVSLAVAVGVALWALRPVLPRVGSPEALLGVRRGDDIGPVVASIAGLSVTEQLRMEEVRLAVLAGLARRKFRAVCVAVDLVVAALTMAGMGLLLLYVMA</sequence>
<keyword evidence="11" id="KW-1185">Reference proteome</keyword>
<gene>
    <name evidence="10" type="ORF">MW084_24300</name>
</gene>
<name>A0ABY4TII1_9ACTN</name>